<feature type="non-terminal residue" evidence="2">
    <location>
        <position position="1"/>
    </location>
</feature>
<protein>
    <recommendedName>
        <fullName evidence="1">Phosphodiester glycosidase domain-containing protein</fullName>
    </recommendedName>
</protein>
<gene>
    <name evidence="2" type="ORF">CK510_30150</name>
</gene>
<dbReference type="EMBL" id="NTFS01000715">
    <property type="protein sequence ID" value="PAX45739.1"/>
    <property type="molecule type" value="Genomic_DNA"/>
</dbReference>
<evidence type="ECO:0000313" key="3">
    <source>
        <dbReference type="Proteomes" id="UP000218238"/>
    </source>
</evidence>
<dbReference type="AlphaFoldDB" id="A0A2A2TAK5"/>
<dbReference type="Pfam" id="PF09992">
    <property type="entry name" value="NAGPA"/>
    <property type="match status" value="1"/>
</dbReference>
<evidence type="ECO:0000313" key="2">
    <source>
        <dbReference type="EMBL" id="PAX45739.1"/>
    </source>
</evidence>
<dbReference type="InterPro" id="IPR018711">
    <property type="entry name" value="NAGPA"/>
</dbReference>
<dbReference type="RefSeq" id="WP_143289519.1">
    <property type="nucleotide sequence ID" value="NZ_NTFS01000715.1"/>
</dbReference>
<keyword evidence="3" id="KW-1185">Reference proteome</keyword>
<reference evidence="2 3" key="1">
    <citation type="submission" date="2017-08" db="EMBL/GenBank/DDBJ databases">
        <title>Draft genome sequence of filamentous cyanobacterium Calothrix elsteri CCALA 953.</title>
        <authorList>
            <person name="Gagunashvili A.N."/>
            <person name="Elster J."/>
            <person name="Andresson O.S."/>
        </authorList>
    </citation>
    <scope>NUCLEOTIDE SEQUENCE [LARGE SCALE GENOMIC DNA]</scope>
    <source>
        <strain evidence="2 3">CCALA 953</strain>
    </source>
</reference>
<evidence type="ECO:0000259" key="1">
    <source>
        <dbReference type="Pfam" id="PF09992"/>
    </source>
</evidence>
<dbReference type="OrthoDB" id="573631at2"/>
<organism evidence="2 3">
    <name type="scientific">Brunnivagina elsteri CCALA 953</name>
    <dbReference type="NCBI Taxonomy" id="987040"/>
    <lineage>
        <taxon>Bacteria</taxon>
        <taxon>Bacillati</taxon>
        <taxon>Cyanobacteriota</taxon>
        <taxon>Cyanophyceae</taxon>
        <taxon>Nostocales</taxon>
        <taxon>Calotrichaceae</taxon>
        <taxon>Brunnivagina</taxon>
    </lineage>
</organism>
<sequence length="217" mass="23476">EYVTVVNTKKGTINNLTGTVEGNREGKIKKQLLTQFWQDAVKQNTSSRKARVIVNAAFFSQNNEPTGIAFGLKVNSRLITYGYAIGNEYPGQIRTFAFNSQQGFADIANYAPETFDSSTPDVVGGLDVNANKSAASNLPRTFVGVRDDDGDRLKETVILYSSNYARQIDASNVLKSFGVSDMVMLDGGSSTGLIVDGKPLIATNRPIPHILAVYAGK</sequence>
<dbReference type="Proteomes" id="UP000218238">
    <property type="component" value="Unassembled WGS sequence"/>
</dbReference>
<proteinExistence type="predicted"/>
<feature type="domain" description="Phosphodiester glycosidase" evidence="1">
    <location>
        <begin position="49"/>
        <end position="214"/>
    </location>
</feature>
<comment type="caution">
    <text evidence="2">The sequence shown here is derived from an EMBL/GenBank/DDBJ whole genome shotgun (WGS) entry which is preliminary data.</text>
</comment>
<name>A0A2A2TAK5_9CYAN</name>
<accession>A0A2A2TAK5</accession>